<dbReference type="Pfam" id="PF04043">
    <property type="entry name" value="PMEI"/>
    <property type="match status" value="1"/>
</dbReference>
<evidence type="ECO:0000256" key="1">
    <source>
        <dbReference type="ARBA" id="ARBA00022729"/>
    </source>
</evidence>
<evidence type="ECO:0000259" key="3">
    <source>
        <dbReference type="SMART" id="SM00856"/>
    </source>
</evidence>
<evidence type="ECO:0000313" key="5">
    <source>
        <dbReference type="Proteomes" id="UP000825729"/>
    </source>
</evidence>
<gene>
    <name evidence="4" type="ORF">H6P81_015003</name>
</gene>
<dbReference type="InterPro" id="IPR035513">
    <property type="entry name" value="Invertase/methylesterase_inhib"/>
</dbReference>
<organism evidence="4 5">
    <name type="scientific">Aristolochia fimbriata</name>
    <name type="common">White veined hardy Dutchman's pipe vine</name>
    <dbReference type="NCBI Taxonomy" id="158543"/>
    <lineage>
        <taxon>Eukaryota</taxon>
        <taxon>Viridiplantae</taxon>
        <taxon>Streptophyta</taxon>
        <taxon>Embryophyta</taxon>
        <taxon>Tracheophyta</taxon>
        <taxon>Spermatophyta</taxon>
        <taxon>Magnoliopsida</taxon>
        <taxon>Magnoliidae</taxon>
        <taxon>Piperales</taxon>
        <taxon>Aristolochiaceae</taxon>
        <taxon>Aristolochia</taxon>
    </lineage>
</organism>
<dbReference type="NCBIfam" id="TIGR01614">
    <property type="entry name" value="PME_inhib"/>
    <property type="match status" value="1"/>
</dbReference>
<dbReference type="InterPro" id="IPR051955">
    <property type="entry name" value="PME_Inhibitor"/>
</dbReference>
<feature type="domain" description="Pectinesterase inhibitor" evidence="3">
    <location>
        <begin position="41"/>
        <end position="147"/>
    </location>
</feature>
<dbReference type="AlphaFoldDB" id="A0AAV7E492"/>
<proteinExistence type="predicted"/>
<feature type="chain" id="PRO_5043641867" description="Pectinesterase inhibitor domain-containing protein" evidence="2">
    <location>
        <begin position="23"/>
        <end position="149"/>
    </location>
</feature>
<evidence type="ECO:0000256" key="2">
    <source>
        <dbReference type="SAM" id="SignalP"/>
    </source>
</evidence>
<dbReference type="SUPFAM" id="SSF101148">
    <property type="entry name" value="Plant invertase/pectin methylesterase inhibitor"/>
    <property type="match status" value="1"/>
</dbReference>
<sequence>MRSFLKPVSCILLLAFLLAASADRSASPRKKSQKTSSSSSSSSNLVEISCAQARYPSLCLRTLSAYASTAKTPSTLAQAAVSVALRRSRDAADFLSGSVNARSGGGKRERGALKDCVEQIGDSVEELSQSLGELKRLRPGTFRARLLTR</sequence>
<dbReference type="PANTHER" id="PTHR31080">
    <property type="entry name" value="PECTINESTERASE INHIBITOR-LIKE"/>
    <property type="match status" value="1"/>
</dbReference>
<reference evidence="4 5" key="1">
    <citation type="submission" date="2021-07" db="EMBL/GenBank/DDBJ databases">
        <title>The Aristolochia fimbriata genome: insights into angiosperm evolution, floral development and chemical biosynthesis.</title>
        <authorList>
            <person name="Jiao Y."/>
        </authorList>
    </citation>
    <scope>NUCLEOTIDE SEQUENCE [LARGE SCALE GENOMIC DNA]</scope>
    <source>
        <strain evidence="4">IBCAS-2021</strain>
        <tissue evidence="4">Leaf</tissue>
    </source>
</reference>
<dbReference type="Gene3D" id="1.20.140.40">
    <property type="entry name" value="Invertase/pectin methylesterase inhibitor family protein"/>
    <property type="match status" value="1"/>
</dbReference>
<dbReference type="PANTHER" id="PTHR31080:SF110">
    <property type="entry name" value="PECTINESTERASE INHIBITOR 3"/>
    <property type="match status" value="1"/>
</dbReference>
<dbReference type="EMBL" id="JAINDJ010000006">
    <property type="protein sequence ID" value="KAG9443663.1"/>
    <property type="molecule type" value="Genomic_DNA"/>
</dbReference>
<accession>A0AAV7E492</accession>
<dbReference type="SMART" id="SM00856">
    <property type="entry name" value="PMEI"/>
    <property type="match status" value="1"/>
</dbReference>
<dbReference type="InterPro" id="IPR006501">
    <property type="entry name" value="Pectinesterase_inhib_dom"/>
</dbReference>
<keyword evidence="1 2" id="KW-0732">Signal</keyword>
<dbReference type="GO" id="GO:0004857">
    <property type="term" value="F:enzyme inhibitor activity"/>
    <property type="evidence" value="ECO:0007669"/>
    <property type="project" value="InterPro"/>
</dbReference>
<feature type="signal peptide" evidence="2">
    <location>
        <begin position="1"/>
        <end position="22"/>
    </location>
</feature>
<protein>
    <recommendedName>
        <fullName evidence="3">Pectinesterase inhibitor domain-containing protein</fullName>
    </recommendedName>
</protein>
<dbReference type="CDD" id="cd15798">
    <property type="entry name" value="PMEI-like_3"/>
    <property type="match status" value="1"/>
</dbReference>
<dbReference type="Proteomes" id="UP000825729">
    <property type="component" value="Unassembled WGS sequence"/>
</dbReference>
<comment type="caution">
    <text evidence="4">The sequence shown here is derived from an EMBL/GenBank/DDBJ whole genome shotgun (WGS) entry which is preliminary data.</text>
</comment>
<name>A0AAV7E492_ARIFI</name>
<keyword evidence="5" id="KW-1185">Reference proteome</keyword>
<evidence type="ECO:0000313" key="4">
    <source>
        <dbReference type="EMBL" id="KAG9443663.1"/>
    </source>
</evidence>